<reference evidence="1" key="1">
    <citation type="submission" date="2021-05" db="EMBL/GenBank/DDBJ databases">
        <authorList>
            <person name="Kaiqin L."/>
            <person name="Jian G."/>
        </authorList>
    </citation>
    <scope>NUCLEOTIDE SEQUENCE</scope>
    <source>
        <strain evidence="1">HDS5</strain>
    </source>
</reference>
<gene>
    <name evidence="1" type="ORF">KGD82_16760</name>
</gene>
<evidence type="ECO:0000313" key="2">
    <source>
        <dbReference type="Proteomes" id="UP000682416"/>
    </source>
</evidence>
<dbReference type="AlphaFoldDB" id="A0A975QJR3"/>
<dbReference type="EMBL" id="CP074402">
    <property type="protein sequence ID" value="QVJ00410.1"/>
    <property type="molecule type" value="Genomic_DNA"/>
</dbReference>
<evidence type="ECO:0000313" key="1">
    <source>
        <dbReference type="EMBL" id="QVJ00410.1"/>
    </source>
</evidence>
<organism evidence="1 2">
    <name type="scientific">Nocardiopsis eucommiae</name>
    <dbReference type="NCBI Taxonomy" id="2831970"/>
    <lineage>
        <taxon>Bacteria</taxon>
        <taxon>Bacillati</taxon>
        <taxon>Actinomycetota</taxon>
        <taxon>Actinomycetes</taxon>
        <taxon>Streptosporangiales</taxon>
        <taxon>Nocardiopsidaceae</taxon>
        <taxon>Nocardiopsis</taxon>
    </lineage>
</organism>
<sequence>MFRTYTLRPQPNVEAVHVTRTNFDQVAAHFNADIRVPVKGSGRPHMSVTLPTGHGHTVRELVGIDMVIIKHAEDRYTVSHHIDHFDAEWHLDEGQPGTPPQFADIDKVARTVKTLTDAGNMPA</sequence>
<dbReference type="Proteomes" id="UP000682416">
    <property type="component" value="Chromosome"/>
</dbReference>
<keyword evidence="2" id="KW-1185">Reference proteome</keyword>
<protein>
    <submittedName>
        <fullName evidence="1">Uncharacterized protein</fullName>
    </submittedName>
</protein>
<proteinExistence type="predicted"/>
<accession>A0A975QJR3</accession>
<name>A0A975QJR3_9ACTN</name>
<dbReference type="KEGG" id="nec:KGD82_16760"/>